<dbReference type="Proteomes" id="UP000662703">
    <property type="component" value="Unassembled WGS sequence"/>
</dbReference>
<feature type="compositionally biased region" description="Low complexity" evidence="1">
    <location>
        <begin position="69"/>
        <end position="82"/>
    </location>
</feature>
<proteinExistence type="predicted"/>
<evidence type="ECO:0000256" key="1">
    <source>
        <dbReference type="SAM" id="MobiDB-lite"/>
    </source>
</evidence>
<keyword evidence="3" id="KW-1185">Reference proteome</keyword>
<feature type="region of interest" description="Disordered" evidence="1">
    <location>
        <begin position="1"/>
        <end position="88"/>
    </location>
</feature>
<dbReference type="EMBL" id="ARXX01000016">
    <property type="protein sequence ID" value="MBF5056046.1"/>
    <property type="molecule type" value="Genomic_DNA"/>
</dbReference>
<reference evidence="2 3" key="1">
    <citation type="submission" date="2012-09" db="EMBL/GenBank/DDBJ databases">
        <title>Genome Sequence of alkane-degrading Bacterium Alcanivorax sp. 521-1.</title>
        <authorList>
            <person name="Lai Q."/>
            <person name="Shao Z."/>
        </authorList>
    </citation>
    <scope>NUCLEOTIDE SEQUENCE [LARGE SCALE GENOMIC DNA]</scope>
    <source>
        <strain evidence="2 3">521-1</strain>
    </source>
</reference>
<evidence type="ECO:0000313" key="3">
    <source>
        <dbReference type="Proteomes" id="UP000662703"/>
    </source>
</evidence>
<feature type="compositionally biased region" description="Basic and acidic residues" evidence="1">
    <location>
        <begin position="1"/>
        <end position="21"/>
    </location>
</feature>
<dbReference type="RefSeq" id="WP_194864621.1">
    <property type="nucleotide sequence ID" value="NZ_ARXX01000016.1"/>
</dbReference>
<evidence type="ECO:0000313" key="2">
    <source>
        <dbReference type="EMBL" id="MBF5056046.1"/>
    </source>
</evidence>
<comment type="caution">
    <text evidence="2">The sequence shown here is derived from an EMBL/GenBank/DDBJ whole genome shotgun (WGS) entry which is preliminary data.</text>
</comment>
<name>A0ABS0ARE4_9GAMM</name>
<sequence>MTKQYDEQDGFRRKTGERDFNIRPVGGRASQPERAVPRASGWTLLDQVAGGESGDSAPRPQIQVREEPAPLAMPAQQAAAEPARPRFRSLLSGAAAEPSRETVEDAYNGTPLKALLRRIAERQAVNRPSGFDAWR</sequence>
<accession>A0ABS0ARE4</accession>
<organism evidence="2 3">
    <name type="scientific">Alloalcanivorax profundimaris</name>
    <dbReference type="NCBI Taxonomy" id="2735259"/>
    <lineage>
        <taxon>Bacteria</taxon>
        <taxon>Pseudomonadati</taxon>
        <taxon>Pseudomonadota</taxon>
        <taxon>Gammaproteobacteria</taxon>
        <taxon>Oceanospirillales</taxon>
        <taxon>Alcanivoracaceae</taxon>
        <taxon>Alloalcanivorax</taxon>
    </lineage>
</organism>
<protein>
    <submittedName>
        <fullName evidence="2">Uncharacterized protein</fullName>
    </submittedName>
</protein>
<gene>
    <name evidence="2" type="ORF">Y5W_01340</name>
</gene>